<dbReference type="InterPro" id="IPR010982">
    <property type="entry name" value="Lambda_DNA-bd_dom_sf"/>
</dbReference>
<gene>
    <name evidence="2" type="ORF">OHAE_614</name>
</gene>
<evidence type="ECO:0000313" key="3">
    <source>
        <dbReference type="Proteomes" id="UP000246073"/>
    </source>
</evidence>
<dbReference type="EMBL" id="OOFM01000005">
    <property type="protein sequence ID" value="SPL64747.1"/>
    <property type="molecule type" value="Genomic_DNA"/>
</dbReference>
<dbReference type="CDD" id="cd00093">
    <property type="entry name" value="HTH_XRE"/>
    <property type="match status" value="1"/>
</dbReference>
<dbReference type="SMART" id="SM00530">
    <property type="entry name" value="HTH_XRE"/>
    <property type="match status" value="1"/>
</dbReference>
<accession>A0A2P9HKU7</accession>
<organism evidence="2 3">
    <name type="scientific">Ochrobactrum soli</name>
    <dbReference type="NCBI Taxonomy" id="2448455"/>
    <lineage>
        <taxon>Bacteria</taxon>
        <taxon>Pseudomonadati</taxon>
        <taxon>Pseudomonadota</taxon>
        <taxon>Alphaproteobacteria</taxon>
        <taxon>Hyphomicrobiales</taxon>
        <taxon>Brucellaceae</taxon>
        <taxon>Brucella/Ochrobactrum group</taxon>
        <taxon>Ochrobactrum</taxon>
    </lineage>
</organism>
<name>A0A2P9HKU7_9HYPH</name>
<dbReference type="AlphaFoldDB" id="A0A2P9HKU7"/>
<evidence type="ECO:0000259" key="1">
    <source>
        <dbReference type="PROSITE" id="PS50943"/>
    </source>
</evidence>
<dbReference type="InterPro" id="IPR001387">
    <property type="entry name" value="Cro/C1-type_HTH"/>
</dbReference>
<feature type="domain" description="HTH cro/C1-type" evidence="1">
    <location>
        <begin position="11"/>
        <end position="65"/>
    </location>
</feature>
<dbReference type="SUPFAM" id="SSF47413">
    <property type="entry name" value="lambda repressor-like DNA-binding domains"/>
    <property type="match status" value="1"/>
</dbReference>
<reference evidence="3" key="1">
    <citation type="submission" date="2017-12" db="EMBL/GenBank/DDBJ databases">
        <authorList>
            <person name="Diaz M."/>
        </authorList>
    </citation>
    <scope>NUCLEOTIDE SEQUENCE [LARGE SCALE GENOMIC DNA]</scope>
    <source>
        <strain evidence="3">FI11154</strain>
    </source>
</reference>
<dbReference type="PROSITE" id="PS50943">
    <property type="entry name" value="HTH_CROC1"/>
    <property type="match status" value="1"/>
</dbReference>
<sequence>MRLTAIFARNLRLCRQQSGLTQERLAEFAGLDRNFIGKLEREECSPTLDTIEALSLAMQISAERLIDRNVPTKEKNNTDS</sequence>
<protein>
    <recommendedName>
        <fullName evidence="1">HTH cro/C1-type domain-containing protein</fullName>
    </recommendedName>
</protein>
<dbReference type="RefSeq" id="WP_109368534.1">
    <property type="nucleotide sequence ID" value="NZ_OOFM01000005.1"/>
</dbReference>
<dbReference type="Proteomes" id="UP000246073">
    <property type="component" value="Unassembled WGS sequence"/>
</dbReference>
<dbReference type="Gene3D" id="1.10.260.40">
    <property type="entry name" value="lambda repressor-like DNA-binding domains"/>
    <property type="match status" value="1"/>
</dbReference>
<dbReference type="Pfam" id="PF01381">
    <property type="entry name" value="HTH_3"/>
    <property type="match status" value="1"/>
</dbReference>
<dbReference type="GO" id="GO:0003677">
    <property type="term" value="F:DNA binding"/>
    <property type="evidence" value="ECO:0007669"/>
    <property type="project" value="InterPro"/>
</dbReference>
<proteinExistence type="predicted"/>
<evidence type="ECO:0000313" key="2">
    <source>
        <dbReference type="EMBL" id="SPL64747.1"/>
    </source>
</evidence>